<dbReference type="AlphaFoldDB" id="A0A5C8P787"/>
<protein>
    <submittedName>
        <fullName evidence="6">GFA family protein</fullName>
    </submittedName>
</protein>
<feature type="domain" description="CENP-V/GFA" evidence="5">
    <location>
        <begin position="1"/>
        <end position="111"/>
    </location>
</feature>
<dbReference type="Pfam" id="PF04828">
    <property type="entry name" value="GFA"/>
    <property type="match status" value="1"/>
</dbReference>
<evidence type="ECO:0000256" key="1">
    <source>
        <dbReference type="ARBA" id="ARBA00005495"/>
    </source>
</evidence>
<evidence type="ECO:0000256" key="3">
    <source>
        <dbReference type="ARBA" id="ARBA00022833"/>
    </source>
</evidence>
<sequence length="132" mass="14362">MDAKCQCGQLCVNLPGPSTSVVACHCSDCQRRSGSPFGVLAYYPDDSVRITGEATRYERPTATGGTFETFFCPICGSTVYVRAGKHPTLIGIAVGAICDPTYPAPVRSVWEERKHDWVVIPEPAQHFPRGRS</sequence>
<dbReference type="InterPro" id="IPR006913">
    <property type="entry name" value="CENP-V/GFA"/>
</dbReference>
<keyword evidence="7" id="KW-1185">Reference proteome</keyword>
<dbReference type="Proteomes" id="UP000321638">
    <property type="component" value="Unassembled WGS sequence"/>
</dbReference>
<evidence type="ECO:0000313" key="7">
    <source>
        <dbReference type="Proteomes" id="UP000321638"/>
    </source>
</evidence>
<evidence type="ECO:0000256" key="2">
    <source>
        <dbReference type="ARBA" id="ARBA00022723"/>
    </source>
</evidence>
<evidence type="ECO:0000256" key="4">
    <source>
        <dbReference type="ARBA" id="ARBA00023239"/>
    </source>
</evidence>
<dbReference type="Gene3D" id="3.90.1590.10">
    <property type="entry name" value="glutathione-dependent formaldehyde- activating enzyme (gfa)"/>
    <property type="match status" value="1"/>
</dbReference>
<dbReference type="RefSeq" id="WP_147852500.1">
    <property type="nucleotide sequence ID" value="NZ_VDUZ01000086.1"/>
</dbReference>
<keyword evidence="3" id="KW-0862">Zinc</keyword>
<dbReference type="OrthoDB" id="9807246at2"/>
<reference evidence="6 7" key="1">
    <citation type="submission" date="2019-06" db="EMBL/GenBank/DDBJ databases">
        <title>New taxonomy in bacterial strain CC-CFT640, isolated from vineyard.</title>
        <authorList>
            <person name="Lin S.-Y."/>
            <person name="Tsai C.-F."/>
            <person name="Young C.-C."/>
        </authorList>
    </citation>
    <scope>NUCLEOTIDE SEQUENCE [LARGE SCALE GENOMIC DNA]</scope>
    <source>
        <strain evidence="6 7">CC-CFT640</strain>
    </source>
</reference>
<evidence type="ECO:0000259" key="5">
    <source>
        <dbReference type="PROSITE" id="PS51891"/>
    </source>
</evidence>
<organism evidence="6 7">
    <name type="scientific">Vineibacter terrae</name>
    <dbReference type="NCBI Taxonomy" id="2586908"/>
    <lineage>
        <taxon>Bacteria</taxon>
        <taxon>Pseudomonadati</taxon>
        <taxon>Pseudomonadota</taxon>
        <taxon>Alphaproteobacteria</taxon>
        <taxon>Hyphomicrobiales</taxon>
        <taxon>Vineibacter</taxon>
    </lineage>
</organism>
<dbReference type="PANTHER" id="PTHR33337:SF40">
    <property type="entry name" value="CENP-V_GFA DOMAIN-CONTAINING PROTEIN-RELATED"/>
    <property type="match status" value="1"/>
</dbReference>
<proteinExistence type="inferred from homology"/>
<keyword evidence="4" id="KW-0456">Lyase</keyword>
<dbReference type="SUPFAM" id="SSF51316">
    <property type="entry name" value="Mss4-like"/>
    <property type="match status" value="1"/>
</dbReference>
<dbReference type="EMBL" id="VDUZ01000086">
    <property type="protein sequence ID" value="TXL69368.1"/>
    <property type="molecule type" value="Genomic_DNA"/>
</dbReference>
<dbReference type="InterPro" id="IPR011057">
    <property type="entry name" value="Mss4-like_sf"/>
</dbReference>
<dbReference type="PROSITE" id="PS51891">
    <property type="entry name" value="CENP_V_GFA"/>
    <property type="match status" value="1"/>
</dbReference>
<accession>A0A5C8P787</accession>
<dbReference type="GO" id="GO:0016846">
    <property type="term" value="F:carbon-sulfur lyase activity"/>
    <property type="evidence" value="ECO:0007669"/>
    <property type="project" value="InterPro"/>
</dbReference>
<comment type="caution">
    <text evidence="6">The sequence shown here is derived from an EMBL/GenBank/DDBJ whole genome shotgun (WGS) entry which is preliminary data.</text>
</comment>
<gene>
    <name evidence="6" type="ORF">FHP25_39380</name>
</gene>
<comment type="similarity">
    <text evidence="1">Belongs to the Gfa family.</text>
</comment>
<evidence type="ECO:0000313" key="6">
    <source>
        <dbReference type="EMBL" id="TXL69368.1"/>
    </source>
</evidence>
<dbReference type="PANTHER" id="PTHR33337">
    <property type="entry name" value="GFA DOMAIN-CONTAINING PROTEIN"/>
    <property type="match status" value="1"/>
</dbReference>
<name>A0A5C8P787_9HYPH</name>
<keyword evidence="2" id="KW-0479">Metal-binding</keyword>
<dbReference type="PROSITE" id="PS51257">
    <property type="entry name" value="PROKAR_LIPOPROTEIN"/>
    <property type="match status" value="1"/>
</dbReference>
<dbReference type="GO" id="GO:0046872">
    <property type="term" value="F:metal ion binding"/>
    <property type="evidence" value="ECO:0007669"/>
    <property type="project" value="UniProtKB-KW"/>
</dbReference>